<proteinExistence type="predicted"/>
<keyword evidence="3" id="KW-1185">Reference proteome</keyword>
<dbReference type="SUPFAM" id="SSF55874">
    <property type="entry name" value="ATPase domain of HSP90 chaperone/DNA topoisomerase II/histidine kinase"/>
    <property type="match status" value="1"/>
</dbReference>
<dbReference type="PANTHER" id="PTHR15600:SF42">
    <property type="entry name" value="SACSIN"/>
    <property type="match status" value="1"/>
</dbReference>
<dbReference type="GO" id="GO:0030544">
    <property type="term" value="F:Hsp70 protein binding"/>
    <property type="evidence" value="ECO:0007669"/>
    <property type="project" value="TreeGrafter"/>
</dbReference>
<dbReference type="Pfam" id="PF25794">
    <property type="entry name" value="SACS"/>
    <property type="match status" value="1"/>
</dbReference>
<dbReference type="OrthoDB" id="1262810at2759"/>
<dbReference type="EMBL" id="CAJPWZ010001840">
    <property type="protein sequence ID" value="CAG2225204.1"/>
    <property type="molecule type" value="Genomic_DNA"/>
</dbReference>
<protein>
    <submittedName>
        <fullName evidence="2">SACS</fullName>
    </submittedName>
</protein>
<dbReference type="InterPro" id="IPR052972">
    <property type="entry name" value="Sacsin_chaperone_reg"/>
</dbReference>
<evidence type="ECO:0000313" key="2">
    <source>
        <dbReference type="EMBL" id="CAG2225204.1"/>
    </source>
</evidence>
<dbReference type="PANTHER" id="PTHR15600">
    <property type="entry name" value="SACSIN"/>
    <property type="match status" value="1"/>
</dbReference>
<reference evidence="2" key="1">
    <citation type="submission" date="2021-03" db="EMBL/GenBank/DDBJ databases">
        <authorList>
            <person name="Bekaert M."/>
        </authorList>
    </citation>
    <scope>NUCLEOTIDE SEQUENCE</scope>
</reference>
<name>A0A8S3SV05_MYTED</name>
<dbReference type="InterPro" id="IPR058210">
    <property type="entry name" value="SACS/Nov_dom"/>
</dbReference>
<organism evidence="2 3">
    <name type="scientific">Mytilus edulis</name>
    <name type="common">Blue mussel</name>
    <dbReference type="NCBI Taxonomy" id="6550"/>
    <lineage>
        <taxon>Eukaryota</taxon>
        <taxon>Metazoa</taxon>
        <taxon>Spiralia</taxon>
        <taxon>Lophotrochozoa</taxon>
        <taxon>Mollusca</taxon>
        <taxon>Bivalvia</taxon>
        <taxon>Autobranchia</taxon>
        <taxon>Pteriomorphia</taxon>
        <taxon>Mytilida</taxon>
        <taxon>Mytiloidea</taxon>
        <taxon>Mytilidae</taxon>
        <taxon>Mytilinae</taxon>
        <taxon>Mytilus</taxon>
    </lineage>
</organism>
<dbReference type="AlphaFoldDB" id="A0A8S3SV05"/>
<sequence length="474" mass="54802">MEEEEIEPECTGMKRTTLIEELTKILRDYPDDGQILKEMIQNAEDAGAVRIAIVYDERQLPSNPYSQRYTYSSPYSKYFQGPALIVYNNEEFSEDDWEGILRIGTSIKNLIHQQLVDLDWDLSPFFISLITPMIISGHQMMILNPYLDEDKCCIPLRLSKLRLYRGFCLQECFEALGPAFNFVENVTKNGYFKGTMFRKRSIIFYGCSKKRLPNTDIFNSIEEICLYERLGSLFEQNPDYMVTIGGCSNDEARKDRRVNKPKYIPNNSLTKMYLLKLETSGKRQPIKQTVWLVLNRLVGISEGSKTLLRLSKKLAYLPCIGIAVPMSPNTNEHQETLIYTMRQYNCCLIETQGFQRLDNILCKAYGTPPQDASPQFISERLLKWNSVYRKFEREDKLNILTYLISNEEFDLLKSLELLPLSNGAFTMFRTSNYPKVFVCSISVRQLCPGMEESLVHQLPSKMNEQILKLAKSGD</sequence>
<feature type="domain" description="Sacsin/Nov" evidence="1">
    <location>
        <begin position="17"/>
        <end position="198"/>
    </location>
</feature>
<gene>
    <name evidence="2" type="ORF">MEDL_38347</name>
</gene>
<comment type="caution">
    <text evidence="2">The sequence shown here is derived from an EMBL/GenBank/DDBJ whole genome shotgun (WGS) entry which is preliminary data.</text>
</comment>
<dbReference type="InterPro" id="IPR036890">
    <property type="entry name" value="HATPase_C_sf"/>
</dbReference>
<evidence type="ECO:0000259" key="1">
    <source>
        <dbReference type="Pfam" id="PF25794"/>
    </source>
</evidence>
<dbReference type="Proteomes" id="UP000683360">
    <property type="component" value="Unassembled WGS sequence"/>
</dbReference>
<evidence type="ECO:0000313" key="3">
    <source>
        <dbReference type="Proteomes" id="UP000683360"/>
    </source>
</evidence>
<accession>A0A8S3SV05</accession>